<feature type="chain" id="PRO_5046933025" evidence="2">
    <location>
        <begin position="19"/>
        <end position="57"/>
    </location>
</feature>
<comment type="caution">
    <text evidence="3">The sequence shown here is derived from an EMBL/GenBank/DDBJ whole genome shotgun (WGS) entry which is preliminary data.</text>
</comment>
<dbReference type="Proteomes" id="UP001169217">
    <property type="component" value="Unassembled WGS sequence"/>
</dbReference>
<evidence type="ECO:0000313" key="4">
    <source>
        <dbReference type="Proteomes" id="UP001169217"/>
    </source>
</evidence>
<name>A0ABQ9Q1D3_9PEZI</name>
<sequence length="57" mass="6080">MPAHLAVCAASTVLFSQAFLVYGYSSSTASFPPPGLRGQVPPPKPRSPEHLYPLAIR</sequence>
<evidence type="ECO:0000256" key="1">
    <source>
        <dbReference type="SAM" id="MobiDB-lite"/>
    </source>
</evidence>
<protein>
    <submittedName>
        <fullName evidence="3">Uncharacterized protein</fullName>
    </submittedName>
</protein>
<organism evidence="3 4">
    <name type="scientific">Colletotrichum limetticola</name>
    <dbReference type="NCBI Taxonomy" id="1209924"/>
    <lineage>
        <taxon>Eukaryota</taxon>
        <taxon>Fungi</taxon>
        <taxon>Dikarya</taxon>
        <taxon>Ascomycota</taxon>
        <taxon>Pezizomycotina</taxon>
        <taxon>Sordariomycetes</taxon>
        <taxon>Hypocreomycetidae</taxon>
        <taxon>Glomerellales</taxon>
        <taxon>Glomerellaceae</taxon>
        <taxon>Colletotrichum</taxon>
        <taxon>Colletotrichum acutatum species complex</taxon>
    </lineage>
</organism>
<feature type="signal peptide" evidence="2">
    <location>
        <begin position="1"/>
        <end position="18"/>
    </location>
</feature>
<feature type="compositionally biased region" description="Pro residues" evidence="1">
    <location>
        <begin position="32"/>
        <end position="45"/>
    </location>
</feature>
<evidence type="ECO:0000256" key="2">
    <source>
        <dbReference type="SAM" id="SignalP"/>
    </source>
</evidence>
<feature type="region of interest" description="Disordered" evidence="1">
    <location>
        <begin position="32"/>
        <end position="57"/>
    </location>
</feature>
<keyword evidence="2" id="KW-0732">Signal</keyword>
<evidence type="ECO:0000313" key="3">
    <source>
        <dbReference type="EMBL" id="KAK0377615.1"/>
    </source>
</evidence>
<reference evidence="3" key="1">
    <citation type="submission" date="2023-04" db="EMBL/GenBank/DDBJ databases">
        <title>Colletotrichum limetticola genome sequence.</title>
        <authorList>
            <person name="Baroncelli R."/>
        </authorList>
    </citation>
    <scope>NUCLEOTIDE SEQUENCE</scope>
    <source>
        <strain evidence="3">KLA-Anderson</strain>
    </source>
</reference>
<gene>
    <name evidence="3" type="ORF">CLIM01_05015</name>
</gene>
<keyword evidence="4" id="KW-1185">Reference proteome</keyword>
<proteinExistence type="predicted"/>
<dbReference type="EMBL" id="JARUPT010000122">
    <property type="protein sequence ID" value="KAK0377615.1"/>
    <property type="molecule type" value="Genomic_DNA"/>
</dbReference>
<accession>A0ABQ9Q1D3</accession>